<evidence type="ECO:0000313" key="4">
    <source>
        <dbReference type="Proteomes" id="UP001589532"/>
    </source>
</evidence>
<dbReference type="Gene3D" id="3.30.565.10">
    <property type="entry name" value="Histidine kinase-like ATPase, C-terminal domain"/>
    <property type="match status" value="1"/>
</dbReference>
<dbReference type="CDD" id="cd16936">
    <property type="entry name" value="HATPase_RsbW-like"/>
    <property type="match status" value="1"/>
</dbReference>
<protein>
    <submittedName>
        <fullName evidence="3">ATP-binding protein</fullName>
    </submittedName>
</protein>
<keyword evidence="4" id="KW-1185">Reference proteome</keyword>
<evidence type="ECO:0000313" key="3">
    <source>
        <dbReference type="EMBL" id="MFB9623044.1"/>
    </source>
</evidence>
<keyword evidence="1" id="KW-0723">Serine/threonine-protein kinase</keyword>
<dbReference type="InterPro" id="IPR036890">
    <property type="entry name" value="HATPase_C_sf"/>
</dbReference>
<dbReference type="PANTHER" id="PTHR35526">
    <property type="entry name" value="ANTI-SIGMA-F FACTOR RSBW-RELATED"/>
    <property type="match status" value="1"/>
</dbReference>
<dbReference type="Pfam" id="PF13581">
    <property type="entry name" value="HATPase_c_2"/>
    <property type="match status" value="1"/>
</dbReference>
<dbReference type="RefSeq" id="WP_345002421.1">
    <property type="nucleotide sequence ID" value="NZ_BAAAXV010000011.1"/>
</dbReference>
<accession>A0ABV5RUE3</accession>
<dbReference type="InterPro" id="IPR050267">
    <property type="entry name" value="Anti-sigma-factor_SerPK"/>
</dbReference>
<dbReference type="InterPro" id="IPR003594">
    <property type="entry name" value="HATPase_dom"/>
</dbReference>
<keyword evidence="3" id="KW-0067">ATP-binding</keyword>
<name>A0ABV5RUE3_9ACTN</name>
<evidence type="ECO:0000259" key="2">
    <source>
        <dbReference type="Pfam" id="PF13581"/>
    </source>
</evidence>
<keyword evidence="1" id="KW-0808">Transferase</keyword>
<dbReference type="EMBL" id="JBHMBW010000004">
    <property type="protein sequence ID" value="MFB9623044.1"/>
    <property type="molecule type" value="Genomic_DNA"/>
</dbReference>
<keyword evidence="1" id="KW-0418">Kinase</keyword>
<reference evidence="3 4" key="1">
    <citation type="submission" date="2024-09" db="EMBL/GenBank/DDBJ databases">
        <authorList>
            <person name="Sun Q."/>
            <person name="Mori K."/>
        </authorList>
    </citation>
    <scope>NUCLEOTIDE SEQUENCE [LARGE SCALE GENOMIC DNA]</scope>
    <source>
        <strain evidence="3 4">JCM 3143</strain>
    </source>
</reference>
<gene>
    <name evidence="3" type="ORF">ACFFSA_08115</name>
</gene>
<sequence>MNEEFLAELVFPGERRSVSAARHCVRGILKAAGHRCVDDALLIVSELVGNAILHTVSGLTGGLITVAVRQIGDAMARIDVIDQGGLTVPRMRQPSDTECSGRGLHIVGETAIRWGVHDDALGGRTVWAEVLITQDASAASMSASLCETEA</sequence>
<dbReference type="Proteomes" id="UP001589532">
    <property type="component" value="Unassembled WGS sequence"/>
</dbReference>
<evidence type="ECO:0000256" key="1">
    <source>
        <dbReference type="ARBA" id="ARBA00022527"/>
    </source>
</evidence>
<proteinExistence type="predicted"/>
<dbReference type="PANTHER" id="PTHR35526:SF3">
    <property type="entry name" value="ANTI-SIGMA-F FACTOR RSBW"/>
    <property type="match status" value="1"/>
</dbReference>
<dbReference type="GO" id="GO:0005524">
    <property type="term" value="F:ATP binding"/>
    <property type="evidence" value="ECO:0007669"/>
    <property type="project" value="UniProtKB-KW"/>
</dbReference>
<feature type="domain" description="Histidine kinase/HSP90-like ATPase" evidence="2">
    <location>
        <begin position="12"/>
        <end position="109"/>
    </location>
</feature>
<comment type="caution">
    <text evidence="3">The sequence shown here is derived from an EMBL/GenBank/DDBJ whole genome shotgun (WGS) entry which is preliminary data.</text>
</comment>
<dbReference type="SUPFAM" id="SSF55874">
    <property type="entry name" value="ATPase domain of HSP90 chaperone/DNA topoisomerase II/histidine kinase"/>
    <property type="match status" value="1"/>
</dbReference>
<keyword evidence="3" id="KW-0547">Nucleotide-binding</keyword>
<organism evidence="3 4">
    <name type="scientific">Nonomuraea helvata</name>
    <dbReference type="NCBI Taxonomy" id="37484"/>
    <lineage>
        <taxon>Bacteria</taxon>
        <taxon>Bacillati</taxon>
        <taxon>Actinomycetota</taxon>
        <taxon>Actinomycetes</taxon>
        <taxon>Streptosporangiales</taxon>
        <taxon>Streptosporangiaceae</taxon>
        <taxon>Nonomuraea</taxon>
    </lineage>
</organism>